<comment type="caution">
    <text evidence="1">The sequence shown here is derived from an EMBL/GenBank/DDBJ whole genome shotgun (WGS) entry which is preliminary data.</text>
</comment>
<accession>A0A0F9KY98</accession>
<reference evidence="1" key="1">
    <citation type="journal article" date="2015" name="Nature">
        <title>Complex archaea that bridge the gap between prokaryotes and eukaryotes.</title>
        <authorList>
            <person name="Spang A."/>
            <person name="Saw J.H."/>
            <person name="Jorgensen S.L."/>
            <person name="Zaremba-Niedzwiedzka K."/>
            <person name="Martijn J."/>
            <person name="Lind A.E."/>
            <person name="van Eijk R."/>
            <person name="Schleper C."/>
            <person name="Guy L."/>
            <person name="Ettema T.J."/>
        </authorList>
    </citation>
    <scope>NUCLEOTIDE SEQUENCE</scope>
</reference>
<evidence type="ECO:0000313" key="1">
    <source>
        <dbReference type="EMBL" id="KKM87274.1"/>
    </source>
</evidence>
<dbReference type="AlphaFoldDB" id="A0A0F9KY98"/>
<proteinExistence type="predicted"/>
<dbReference type="EMBL" id="LAZR01007125">
    <property type="protein sequence ID" value="KKM87274.1"/>
    <property type="molecule type" value="Genomic_DNA"/>
</dbReference>
<sequence>MTVTNYEGVDVPDKQIAAFRKVLRGNWEETLAKNPRGTARGWNKALLTVTEGRKSLYKNGKRTFIYSWCGDWVSYHLWKAGCLHTCLNRQSTRGKWASGMNLTLPRVWAGDSKTRRWASKSIKAEFPASGVDAWHAWDNTLDVCADGYVPQLGDLVLCPRKNGDHIEFFVSLKDKILTVSAGAQSGGVALILERDLYIEPLVGVIDVSKLCPSSPY</sequence>
<organism evidence="1">
    <name type="scientific">marine sediment metagenome</name>
    <dbReference type="NCBI Taxonomy" id="412755"/>
    <lineage>
        <taxon>unclassified sequences</taxon>
        <taxon>metagenomes</taxon>
        <taxon>ecological metagenomes</taxon>
    </lineage>
</organism>
<name>A0A0F9KY98_9ZZZZ</name>
<protein>
    <submittedName>
        <fullName evidence="1">Uncharacterized protein</fullName>
    </submittedName>
</protein>
<gene>
    <name evidence="1" type="ORF">LCGC14_1270570</name>
</gene>